<reference evidence="2" key="1">
    <citation type="journal article" date="2020" name="Fungal Divers.">
        <title>Resolving the Mortierellaceae phylogeny through synthesis of multi-gene phylogenetics and phylogenomics.</title>
        <authorList>
            <person name="Vandepol N."/>
            <person name="Liber J."/>
            <person name="Desiro A."/>
            <person name="Na H."/>
            <person name="Kennedy M."/>
            <person name="Barry K."/>
            <person name="Grigoriev I.V."/>
            <person name="Miller A.N."/>
            <person name="O'Donnell K."/>
            <person name="Stajich J.E."/>
            <person name="Bonito G."/>
        </authorList>
    </citation>
    <scope>NUCLEOTIDE SEQUENCE</scope>
    <source>
        <strain evidence="2">NRRL 6426</strain>
    </source>
</reference>
<sequence>MRDREANPSGNSNNSNNNNSSNSNSQDITSITELQSMLARFWEAHSRQFKGNPFPPQSDFD</sequence>
<feature type="non-terminal residue" evidence="2">
    <location>
        <position position="61"/>
    </location>
</feature>
<name>A0A9P5R2S5_9FUNG</name>
<dbReference type="Proteomes" id="UP000748756">
    <property type="component" value="Unassembled WGS sequence"/>
</dbReference>
<proteinExistence type="predicted"/>
<evidence type="ECO:0000313" key="3">
    <source>
        <dbReference type="Proteomes" id="UP000748756"/>
    </source>
</evidence>
<evidence type="ECO:0000256" key="1">
    <source>
        <dbReference type="SAM" id="MobiDB-lite"/>
    </source>
</evidence>
<gene>
    <name evidence="2" type="ORF">BG015_006531</name>
</gene>
<feature type="region of interest" description="Disordered" evidence="1">
    <location>
        <begin position="1"/>
        <end position="30"/>
    </location>
</feature>
<accession>A0A9P5R2S5</accession>
<organism evidence="2 3">
    <name type="scientific">Linnemannia schmuckeri</name>
    <dbReference type="NCBI Taxonomy" id="64567"/>
    <lineage>
        <taxon>Eukaryota</taxon>
        <taxon>Fungi</taxon>
        <taxon>Fungi incertae sedis</taxon>
        <taxon>Mucoromycota</taxon>
        <taxon>Mortierellomycotina</taxon>
        <taxon>Mortierellomycetes</taxon>
        <taxon>Mortierellales</taxon>
        <taxon>Mortierellaceae</taxon>
        <taxon>Linnemannia</taxon>
    </lineage>
</organism>
<feature type="compositionally biased region" description="Low complexity" evidence="1">
    <location>
        <begin position="11"/>
        <end position="25"/>
    </location>
</feature>
<protein>
    <submittedName>
        <fullName evidence="2">Uncharacterized protein</fullName>
    </submittedName>
</protein>
<dbReference type="EMBL" id="JAAAUQ010003132">
    <property type="protein sequence ID" value="KAF9118768.1"/>
    <property type="molecule type" value="Genomic_DNA"/>
</dbReference>
<comment type="caution">
    <text evidence="2">The sequence shown here is derived from an EMBL/GenBank/DDBJ whole genome shotgun (WGS) entry which is preliminary data.</text>
</comment>
<dbReference type="AlphaFoldDB" id="A0A9P5R2S5"/>
<keyword evidence="3" id="KW-1185">Reference proteome</keyword>
<evidence type="ECO:0000313" key="2">
    <source>
        <dbReference type="EMBL" id="KAF9118768.1"/>
    </source>
</evidence>